<protein>
    <recommendedName>
        <fullName evidence="2">DNA polymerase III subunit delta</fullName>
        <ecNumber evidence="1">2.7.7.7</ecNumber>
    </recommendedName>
</protein>
<dbReference type="PANTHER" id="PTHR34388">
    <property type="entry name" value="DNA POLYMERASE III SUBUNIT DELTA"/>
    <property type="match status" value="1"/>
</dbReference>
<dbReference type="RefSeq" id="WP_406769878.1">
    <property type="nucleotide sequence ID" value="NZ_JBJHZZ010000006.1"/>
</dbReference>
<comment type="similarity">
    <text evidence="7">Belongs to the DNA polymerase HolA subunit family.</text>
</comment>
<dbReference type="GO" id="GO:0003887">
    <property type="term" value="F:DNA-directed DNA polymerase activity"/>
    <property type="evidence" value="ECO:0007669"/>
    <property type="project" value="UniProtKB-EC"/>
</dbReference>
<dbReference type="Pfam" id="PF21694">
    <property type="entry name" value="DNA_pol3_delta_C"/>
    <property type="match status" value="1"/>
</dbReference>
<accession>A0ABW8T4C6</accession>
<evidence type="ECO:0000313" key="12">
    <source>
        <dbReference type="EMBL" id="MFL0247431.1"/>
    </source>
</evidence>
<evidence type="ECO:0000256" key="4">
    <source>
        <dbReference type="ARBA" id="ARBA00022695"/>
    </source>
</evidence>
<evidence type="ECO:0000256" key="8">
    <source>
        <dbReference type="ARBA" id="ARBA00049244"/>
    </source>
</evidence>
<keyword evidence="9" id="KW-0175">Coiled coil</keyword>
<evidence type="ECO:0000256" key="7">
    <source>
        <dbReference type="ARBA" id="ARBA00034754"/>
    </source>
</evidence>
<dbReference type="InterPro" id="IPR008921">
    <property type="entry name" value="DNA_pol3_clamp-load_cplx_C"/>
</dbReference>
<evidence type="ECO:0000256" key="2">
    <source>
        <dbReference type="ARBA" id="ARBA00017703"/>
    </source>
</evidence>
<dbReference type="EMBL" id="JBJHZZ010000006">
    <property type="protein sequence ID" value="MFL0247431.1"/>
    <property type="molecule type" value="Genomic_DNA"/>
</dbReference>
<comment type="catalytic activity">
    <reaction evidence="8">
        <text>DNA(n) + a 2'-deoxyribonucleoside 5'-triphosphate = DNA(n+1) + diphosphate</text>
        <dbReference type="Rhea" id="RHEA:22508"/>
        <dbReference type="Rhea" id="RHEA-COMP:17339"/>
        <dbReference type="Rhea" id="RHEA-COMP:17340"/>
        <dbReference type="ChEBI" id="CHEBI:33019"/>
        <dbReference type="ChEBI" id="CHEBI:61560"/>
        <dbReference type="ChEBI" id="CHEBI:173112"/>
        <dbReference type="EC" id="2.7.7.7"/>
    </reaction>
</comment>
<dbReference type="Proteomes" id="UP001623591">
    <property type="component" value="Unassembled WGS sequence"/>
</dbReference>
<dbReference type="InterPro" id="IPR005790">
    <property type="entry name" value="DNA_polIII_delta"/>
</dbReference>
<dbReference type="InterPro" id="IPR048466">
    <property type="entry name" value="DNA_pol3_delta-like_C"/>
</dbReference>
<keyword evidence="5" id="KW-0235">DNA replication</keyword>
<dbReference type="Gene3D" id="3.40.50.300">
    <property type="entry name" value="P-loop containing nucleotide triphosphate hydrolases"/>
    <property type="match status" value="1"/>
</dbReference>
<gene>
    <name evidence="12" type="primary">holA</name>
    <name evidence="12" type="ORF">ACJDUG_10650</name>
</gene>
<dbReference type="EC" id="2.7.7.7" evidence="1"/>
<dbReference type="Pfam" id="PF06144">
    <property type="entry name" value="DNA_pol3_delta"/>
    <property type="match status" value="1"/>
</dbReference>
<dbReference type="SUPFAM" id="SSF48019">
    <property type="entry name" value="post-AAA+ oligomerization domain-like"/>
    <property type="match status" value="1"/>
</dbReference>
<keyword evidence="13" id="KW-1185">Reference proteome</keyword>
<feature type="domain" description="DNA polymerase III delta N-terminal" evidence="10">
    <location>
        <begin position="20"/>
        <end position="145"/>
    </location>
</feature>
<evidence type="ECO:0000259" key="11">
    <source>
        <dbReference type="Pfam" id="PF21694"/>
    </source>
</evidence>
<organism evidence="12 13">
    <name type="scientific">Candidatus Clostridium stratigraminis</name>
    <dbReference type="NCBI Taxonomy" id="3381661"/>
    <lineage>
        <taxon>Bacteria</taxon>
        <taxon>Bacillati</taxon>
        <taxon>Bacillota</taxon>
        <taxon>Clostridia</taxon>
        <taxon>Eubacteriales</taxon>
        <taxon>Clostridiaceae</taxon>
        <taxon>Clostridium</taxon>
    </lineage>
</organism>
<dbReference type="SUPFAM" id="SSF52540">
    <property type="entry name" value="P-loop containing nucleoside triphosphate hydrolases"/>
    <property type="match status" value="1"/>
</dbReference>
<sequence>MLEYIELEEKLKNNKFENCYIFCGIDEALMKEKISFIKKKVLNAAYSDINFVQFDGKTADMEAVINTCDTIPFLDEKKVVVVFRAEFLGEGEDRAANKSFEILLKYLDNPAKHTILIVYYVFKEEREKPSSKIKKFDKKASVVKFDKLKGVNLEKKIKALFDEKNKNIGRAELKFFCEEIEANMESAKNEVEKLCCYAINKEITKEDILMMLPPKADNDIFNLVDSISQKKLEKALDILSELIYKGEKLTYILYMVERQFNLLLQLKLGIEKGKTKDVLSKELKMNPFICDKMMIQSKRFTLKNLKTAINDCLESEEVLKSSPVNSKTEVELLILKTITA</sequence>
<evidence type="ECO:0000256" key="5">
    <source>
        <dbReference type="ARBA" id="ARBA00022705"/>
    </source>
</evidence>
<comment type="caution">
    <text evidence="12">The sequence shown here is derived from an EMBL/GenBank/DDBJ whole genome shotgun (WGS) entry which is preliminary data.</text>
</comment>
<feature type="coiled-coil region" evidence="9">
    <location>
        <begin position="170"/>
        <end position="197"/>
    </location>
</feature>
<dbReference type="InterPro" id="IPR027417">
    <property type="entry name" value="P-loop_NTPase"/>
</dbReference>
<feature type="domain" description="DNA polymerase III delta subunit-like C-terminal" evidence="11">
    <location>
        <begin position="218"/>
        <end position="336"/>
    </location>
</feature>
<evidence type="ECO:0000259" key="10">
    <source>
        <dbReference type="Pfam" id="PF06144"/>
    </source>
</evidence>
<keyword evidence="4 12" id="KW-0548">Nucleotidyltransferase</keyword>
<dbReference type="PANTHER" id="PTHR34388:SF1">
    <property type="entry name" value="DNA POLYMERASE III SUBUNIT DELTA"/>
    <property type="match status" value="1"/>
</dbReference>
<dbReference type="NCBIfam" id="TIGR01128">
    <property type="entry name" value="holA"/>
    <property type="match status" value="1"/>
</dbReference>
<keyword evidence="3 12" id="KW-0808">Transferase</keyword>
<keyword evidence="6" id="KW-0239">DNA-directed DNA polymerase</keyword>
<dbReference type="Gene3D" id="1.10.8.60">
    <property type="match status" value="1"/>
</dbReference>
<dbReference type="Gene3D" id="1.20.272.10">
    <property type="match status" value="1"/>
</dbReference>
<reference evidence="12 13" key="1">
    <citation type="submission" date="2024-11" db="EMBL/GenBank/DDBJ databases">
        <authorList>
            <person name="Heng Y.C."/>
            <person name="Lim A.C.H."/>
            <person name="Lee J.K.Y."/>
            <person name="Kittelmann S."/>
        </authorList>
    </citation>
    <scope>NUCLEOTIDE SEQUENCE [LARGE SCALE GENOMIC DNA]</scope>
    <source>
        <strain evidence="12 13">WILCCON 0185</strain>
    </source>
</reference>
<dbReference type="InterPro" id="IPR010372">
    <property type="entry name" value="DNA_pol3_delta_N"/>
</dbReference>
<proteinExistence type="inferred from homology"/>
<evidence type="ECO:0000256" key="6">
    <source>
        <dbReference type="ARBA" id="ARBA00022932"/>
    </source>
</evidence>
<name>A0ABW8T4C6_9CLOT</name>
<evidence type="ECO:0000313" key="13">
    <source>
        <dbReference type="Proteomes" id="UP001623591"/>
    </source>
</evidence>
<evidence type="ECO:0000256" key="3">
    <source>
        <dbReference type="ARBA" id="ARBA00022679"/>
    </source>
</evidence>
<evidence type="ECO:0000256" key="9">
    <source>
        <dbReference type="SAM" id="Coils"/>
    </source>
</evidence>
<evidence type="ECO:0000256" key="1">
    <source>
        <dbReference type="ARBA" id="ARBA00012417"/>
    </source>
</evidence>